<name>A0A8S5NTG2_9CAUD</name>
<accession>A0A8S5NTG2</accession>
<sequence length="70" mass="8290">MNEKLDEMTRELLLAFDGTDPKEIDRLRNEWLAELESRKSELQRPDRVVDYVNAICDVAIERAKRRMKVA</sequence>
<organism evidence="1">
    <name type="scientific">Myoviridae sp. ctzc413</name>
    <dbReference type="NCBI Taxonomy" id="2826721"/>
    <lineage>
        <taxon>Viruses</taxon>
        <taxon>Duplodnaviria</taxon>
        <taxon>Heunggongvirae</taxon>
        <taxon>Uroviricota</taxon>
        <taxon>Caudoviricetes</taxon>
    </lineage>
</organism>
<evidence type="ECO:0000313" key="1">
    <source>
        <dbReference type="EMBL" id="DAD97339.1"/>
    </source>
</evidence>
<proteinExistence type="predicted"/>
<protein>
    <submittedName>
        <fullName evidence="1">Uncharacterized protein</fullName>
    </submittedName>
</protein>
<reference evidence="1" key="1">
    <citation type="journal article" date="2021" name="Proc. Natl. Acad. Sci. U.S.A.">
        <title>A Catalog of Tens of Thousands of Viruses from Human Metagenomes Reveals Hidden Associations with Chronic Diseases.</title>
        <authorList>
            <person name="Tisza M.J."/>
            <person name="Buck C.B."/>
        </authorList>
    </citation>
    <scope>NUCLEOTIDE SEQUENCE</scope>
    <source>
        <strain evidence="1">Ctzc413</strain>
    </source>
</reference>
<dbReference type="EMBL" id="BK015237">
    <property type="protein sequence ID" value="DAD97339.1"/>
    <property type="molecule type" value="Genomic_DNA"/>
</dbReference>